<accession>A0AAV8WRM3</accession>
<dbReference type="SUPFAM" id="SSF57667">
    <property type="entry name" value="beta-beta-alpha zinc fingers"/>
    <property type="match status" value="4"/>
</dbReference>
<evidence type="ECO:0000256" key="5">
    <source>
        <dbReference type="ARBA" id="ARBA00022833"/>
    </source>
</evidence>
<dbReference type="Gene3D" id="3.30.160.60">
    <property type="entry name" value="Classic Zinc Finger"/>
    <property type="match status" value="9"/>
</dbReference>
<evidence type="ECO:0000313" key="13">
    <source>
        <dbReference type="EMBL" id="KAJ8928905.1"/>
    </source>
</evidence>
<dbReference type="InterPro" id="IPR050331">
    <property type="entry name" value="Zinc_finger"/>
</dbReference>
<feature type="domain" description="C2H2-type" evidence="12">
    <location>
        <begin position="61"/>
        <end position="89"/>
    </location>
</feature>
<protein>
    <recommendedName>
        <fullName evidence="12">C2H2-type domain-containing protein</fullName>
    </recommendedName>
</protein>
<feature type="domain" description="C2H2-type" evidence="12">
    <location>
        <begin position="252"/>
        <end position="280"/>
    </location>
</feature>
<dbReference type="AlphaFoldDB" id="A0AAV8WRM3"/>
<evidence type="ECO:0000259" key="12">
    <source>
        <dbReference type="PROSITE" id="PS50157"/>
    </source>
</evidence>
<dbReference type="SMART" id="SM00355">
    <property type="entry name" value="ZnF_C2H2"/>
    <property type="match status" value="10"/>
</dbReference>
<keyword evidence="4 10" id="KW-0863">Zinc-finger</keyword>
<keyword evidence="14" id="KW-1185">Reference proteome</keyword>
<feature type="domain" description="C2H2-type" evidence="12">
    <location>
        <begin position="224"/>
        <end position="251"/>
    </location>
</feature>
<feature type="compositionally biased region" description="Acidic residues" evidence="11">
    <location>
        <begin position="132"/>
        <end position="141"/>
    </location>
</feature>
<evidence type="ECO:0000256" key="11">
    <source>
        <dbReference type="SAM" id="MobiDB-lite"/>
    </source>
</evidence>
<evidence type="ECO:0000313" key="14">
    <source>
        <dbReference type="Proteomes" id="UP001162156"/>
    </source>
</evidence>
<sequence length="437" mass="52298">MYKEWSEDYNICKNCVERLNSAYEFVQICIKSEELRREQLRQIIEKSELKEETSEINLELFGCDICKKQFKLKRSLKLHVTRIHIKKERTLEQIKQERRVKSEKEDIITAESNLKAESENAEKKVNKVGDNDYSENDDNYDNDNFSSDEDVKLQEVKRNYSKRKNPLTCEYCGKLFHRRQHYSSHIRSKHTFEKPYKCNLCDAKYTNSHSLLVHKRNHNNEKPFICSYCGKSFVCSGDLYHHSKIHLNKREYKCTQCDKSFNTASILRTHRICMHTDPKDWKYICSFCDKRFPINSSLATHMKRHNGIKEFSCHICAKKFFDKSELTKHFRSHSTERLYKCNLCEDKEYKNSYGLRKHMKIIHDIGTMKITKPVKKFECSMCPKMFAFNNKLQKHIYTHTGEKPYKCDYCGKKFIDNYYRKVHLKKKHNIELTEGYS</sequence>
<keyword evidence="5" id="KW-0862">Zinc</keyword>
<organism evidence="13 14">
    <name type="scientific">Rhamnusium bicolor</name>
    <dbReference type="NCBI Taxonomy" id="1586634"/>
    <lineage>
        <taxon>Eukaryota</taxon>
        <taxon>Metazoa</taxon>
        <taxon>Ecdysozoa</taxon>
        <taxon>Arthropoda</taxon>
        <taxon>Hexapoda</taxon>
        <taxon>Insecta</taxon>
        <taxon>Pterygota</taxon>
        <taxon>Neoptera</taxon>
        <taxon>Endopterygota</taxon>
        <taxon>Coleoptera</taxon>
        <taxon>Polyphaga</taxon>
        <taxon>Cucujiformia</taxon>
        <taxon>Chrysomeloidea</taxon>
        <taxon>Cerambycidae</taxon>
        <taxon>Lepturinae</taxon>
        <taxon>Rhagiini</taxon>
        <taxon>Rhamnusium</taxon>
    </lineage>
</organism>
<dbReference type="PANTHER" id="PTHR16515">
    <property type="entry name" value="PR DOMAIN ZINC FINGER PROTEIN"/>
    <property type="match status" value="1"/>
</dbReference>
<dbReference type="EMBL" id="JANEYF010005208">
    <property type="protein sequence ID" value="KAJ8928905.1"/>
    <property type="molecule type" value="Genomic_DNA"/>
</dbReference>
<dbReference type="GO" id="GO:0010468">
    <property type="term" value="P:regulation of gene expression"/>
    <property type="evidence" value="ECO:0007669"/>
    <property type="project" value="TreeGrafter"/>
</dbReference>
<dbReference type="Pfam" id="PF00096">
    <property type="entry name" value="zf-C2H2"/>
    <property type="match status" value="6"/>
</dbReference>
<keyword evidence="7" id="KW-0238">DNA-binding</keyword>
<keyword evidence="9" id="KW-0539">Nucleus</keyword>
<dbReference type="Proteomes" id="UP001162156">
    <property type="component" value="Unassembled WGS sequence"/>
</dbReference>
<evidence type="ECO:0000256" key="9">
    <source>
        <dbReference type="ARBA" id="ARBA00023242"/>
    </source>
</evidence>
<dbReference type="InterPro" id="IPR036236">
    <property type="entry name" value="Znf_C2H2_sf"/>
</dbReference>
<feature type="domain" description="C2H2-type" evidence="12">
    <location>
        <begin position="196"/>
        <end position="223"/>
    </location>
</feature>
<dbReference type="GO" id="GO:0008270">
    <property type="term" value="F:zinc ion binding"/>
    <property type="evidence" value="ECO:0007669"/>
    <property type="project" value="UniProtKB-KW"/>
</dbReference>
<feature type="domain" description="C2H2-type" evidence="12">
    <location>
        <begin position="283"/>
        <end position="310"/>
    </location>
</feature>
<comment type="subcellular location">
    <subcellularLocation>
        <location evidence="1">Nucleus</location>
    </subcellularLocation>
</comment>
<evidence type="ECO:0000256" key="1">
    <source>
        <dbReference type="ARBA" id="ARBA00004123"/>
    </source>
</evidence>
<dbReference type="Pfam" id="PF13912">
    <property type="entry name" value="zf-C2H2_6"/>
    <property type="match status" value="1"/>
</dbReference>
<feature type="region of interest" description="Disordered" evidence="11">
    <location>
        <begin position="111"/>
        <end position="146"/>
    </location>
</feature>
<evidence type="ECO:0000256" key="6">
    <source>
        <dbReference type="ARBA" id="ARBA00023015"/>
    </source>
</evidence>
<evidence type="ECO:0000256" key="8">
    <source>
        <dbReference type="ARBA" id="ARBA00023163"/>
    </source>
</evidence>
<dbReference type="GO" id="GO:0005634">
    <property type="term" value="C:nucleus"/>
    <property type="evidence" value="ECO:0007669"/>
    <property type="project" value="UniProtKB-SubCell"/>
</dbReference>
<evidence type="ECO:0000256" key="7">
    <source>
        <dbReference type="ARBA" id="ARBA00023125"/>
    </source>
</evidence>
<keyword evidence="2" id="KW-0479">Metal-binding</keyword>
<feature type="domain" description="C2H2-type" evidence="12">
    <location>
        <begin position="377"/>
        <end position="404"/>
    </location>
</feature>
<dbReference type="PANTHER" id="PTHR16515:SF49">
    <property type="entry name" value="GASTRULA ZINC FINGER PROTEIN XLCGF49.1-LIKE-RELATED"/>
    <property type="match status" value="1"/>
</dbReference>
<feature type="domain" description="C2H2-type" evidence="12">
    <location>
        <begin position="167"/>
        <end position="195"/>
    </location>
</feature>
<dbReference type="PROSITE" id="PS00028">
    <property type="entry name" value="ZINC_FINGER_C2H2_1"/>
    <property type="match status" value="9"/>
</dbReference>
<keyword evidence="6" id="KW-0805">Transcription regulation</keyword>
<evidence type="ECO:0000256" key="2">
    <source>
        <dbReference type="ARBA" id="ARBA00022723"/>
    </source>
</evidence>
<dbReference type="FunFam" id="3.30.160.60:FF:000110">
    <property type="entry name" value="Zinc finger protein-like"/>
    <property type="match status" value="1"/>
</dbReference>
<gene>
    <name evidence="13" type="ORF">NQ314_018476</name>
</gene>
<dbReference type="InterPro" id="IPR013087">
    <property type="entry name" value="Znf_C2H2_type"/>
</dbReference>
<dbReference type="FunFam" id="3.30.160.60:FF:000100">
    <property type="entry name" value="Zinc finger 45-like"/>
    <property type="match status" value="1"/>
</dbReference>
<dbReference type="Pfam" id="PF13894">
    <property type="entry name" value="zf-C2H2_4"/>
    <property type="match status" value="1"/>
</dbReference>
<proteinExistence type="predicted"/>
<evidence type="ECO:0000256" key="4">
    <source>
        <dbReference type="ARBA" id="ARBA00022771"/>
    </source>
</evidence>
<feature type="compositionally biased region" description="Basic and acidic residues" evidence="11">
    <location>
        <begin position="114"/>
        <end position="130"/>
    </location>
</feature>
<keyword evidence="3" id="KW-0677">Repeat</keyword>
<evidence type="ECO:0000256" key="10">
    <source>
        <dbReference type="PROSITE-ProRule" id="PRU00042"/>
    </source>
</evidence>
<feature type="domain" description="C2H2-type" evidence="12">
    <location>
        <begin position="311"/>
        <end position="338"/>
    </location>
</feature>
<dbReference type="FunFam" id="3.30.160.60:FF:000322">
    <property type="entry name" value="GDNF-inducible zinc finger protein 1"/>
    <property type="match status" value="1"/>
</dbReference>
<reference evidence="13" key="1">
    <citation type="journal article" date="2023" name="Insect Mol. Biol.">
        <title>Genome sequencing provides insights into the evolution of gene families encoding plant cell wall-degrading enzymes in longhorned beetles.</title>
        <authorList>
            <person name="Shin N.R."/>
            <person name="Okamura Y."/>
            <person name="Kirsch R."/>
            <person name="Pauchet Y."/>
        </authorList>
    </citation>
    <scope>NUCLEOTIDE SEQUENCE</scope>
    <source>
        <strain evidence="13">RBIC_L_NR</strain>
    </source>
</reference>
<keyword evidence="8" id="KW-0804">Transcription</keyword>
<name>A0AAV8WRM3_9CUCU</name>
<comment type="caution">
    <text evidence="13">The sequence shown here is derived from an EMBL/GenBank/DDBJ whole genome shotgun (WGS) entry which is preliminary data.</text>
</comment>
<dbReference type="GO" id="GO:0003677">
    <property type="term" value="F:DNA binding"/>
    <property type="evidence" value="ECO:0007669"/>
    <property type="project" value="UniProtKB-KW"/>
</dbReference>
<evidence type="ECO:0000256" key="3">
    <source>
        <dbReference type="ARBA" id="ARBA00022737"/>
    </source>
</evidence>
<feature type="domain" description="C2H2-type" evidence="12">
    <location>
        <begin position="405"/>
        <end position="433"/>
    </location>
</feature>
<dbReference type="PROSITE" id="PS50157">
    <property type="entry name" value="ZINC_FINGER_C2H2_2"/>
    <property type="match status" value="9"/>
</dbReference>